<feature type="domain" description="Metallo-beta-lactamase" evidence="2">
    <location>
        <begin position="100"/>
        <end position="300"/>
    </location>
</feature>
<name>A0ABW3F8Z4_9PROT</name>
<dbReference type="Gene3D" id="3.60.15.10">
    <property type="entry name" value="Ribonuclease Z/Hydroxyacylglutathione hydrolase-like"/>
    <property type="match status" value="1"/>
</dbReference>
<evidence type="ECO:0000259" key="2">
    <source>
        <dbReference type="Pfam" id="PF12706"/>
    </source>
</evidence>
<accession>A0ABW3F8Z4</accession>
<gene>
    <name evidence="3" type="ORF">ACFQ1Z_11990</name>
</gene>
<evidence type="ECO:0000313" key="4">
    <source>
        <dbReference type="Proteomes" id="UP001597128"/>
    </source>
</evidence>
<feature type="signal peptide" evidence="1">
    <location>
        <begin position="1"/>
        <end position="19"/>
    </location>
</feature>
<evidence type="ECO:0000256" key="1">
    <source>
        <dbReference type="SAM" id="SignalP"/>
    </source>
</evidence>
<proteinExistence type="predicted"/>
<dbReference type="PANTHER" id="PTHR15032:SF4">
    <property type="entry name" value="N-ACYL-PHOSPHATIDYLETHANOLAMINE-HYDROLYZING PHOSPHOLIPASE D"/>
    <property type="match status" value="1"/>
</dbReference>
<sequence>MIKSILFIAILLTSLIVFANSDERTKHMPFKNQFESAEDTKSRASIGYMLHRAWVQMTNQKADENSIKQSSVNIKQLQQHDFSVTWLGHATMLIKAGDLWILTDPVFSQYATPTPPLGPKRLVPPALDIRDLPHIDIVLISHDHFDHLDLQTVTTLANQKNGSPLFLTGLGLKSWFADNVVAAKVEELSWWHETKFGNANFKFLPAQHSSGRTFTTKNKTLWGGWLVEYAGKKLYFAGDTAYEEKLFAQISQNVGHIDLAALPIGAYKPRNLMRFEHMDPSEAVQAHRDLKPVKSIAIHWGTFQLGDETSEQNRKDFAAAIANQNVENFNLIAIGQTKEIANVHTPN</sequence>
<feature type="chain" id="PRO_5045064039" evidence="1">
    <location>
        <begin position="20"/>
        <end position="347"/>
    </location>
</feature>
<dbReference type="PANTHER" id="PTHR15032">
    <property type="entry name" value="N-ACYL-PHOSPHATIDYLETHANOLAMINE-HYDROLYZING PHOSPHOLIPASE D"/>
    <property type="match status" value="1"/>
</dbReference>
<comment type="caution">
    <text evidence="3">The sequence shown here is derived from an EMBL/GenBank/DDBJ whole genome shotgun (WGS) entry which is preliminary data.</text>
</comment>
<dbReference type="PIRSF" id="PIRSF038896">
    <property type="entry name" value="NAPE-PLD"/>
    <property type="match status" value="1"/>
</dbReference>
<reference evidence="4" key="1">
    <citation type="journal article" date="2019" name="Int. J. Syst. Evol. Microbiol.">
        <title>The Global Catalogue of Microorganisms (GCM) 10K type strain sequencing project: providing services to taxonomists for standard genome sequencing and annotation.</title>
        <authorList>
            <consortium name="The Broad Institute Genomics Platform"/>
            <consortium name="The Broad Institute Genome Sequencing Center for Infectious Disease"/>
            <person name="Wu L."/>
            <person name="Ma J."/>
        </authorList>
    </citation>
    <scope>NUCLEOTIDE SEQUENCE [LARGE SCALE GENOMIC DNA]</scope>
    <source>
        <strain evidence="4">CCUG 58412</strain>
    </source>
</reference>
<dbReference type="Proteomes" id="UP001597128">
    <property type="component" value="Unassembled WGS sequence"/>
</dbReference>
<organism evidence="3 4">
    <name type="scientific">Methylophilus luteus</name>
    <dbReference type="NCBI Taxonomy" id="640108"/>
    <lineage>
        <taxon>Bacteria</taxon>
        <taxon>Pseudomonadati</taxon>
        <taxon>Pseudomonadota</taxon>
        <taxon>Betaproteobacteria</taxon>
        <taxon>Nitrosomonadales</taxon>
        <taxon>Methylophilaceae</taxon>
        <taxon>Methylophilus</taxon>
    </lineage>
</organism>
<dbReference type="InterPro" id="IPR024884">
    <property type="entry name" value="NAPE-PLD"/>
</dbReference>
<evidence type="ECO:0000313" key="3">
    <source>
        <dbReference type="EMBL" id="MFD0914273.1"/>
    </source>
</evidence>
<dbReference type="InterPro" id="IPR001279">
    <property type="entry name" value="Metallo-B-lactamas"/>
</dbReference>
<keyword evidence="4" id="KW-1185">Reference proteome</keyword>
<dbReference type="SUPFAM" id="SSF56281">
    <property type="entry name" value="Metallo-hydrolase/oxidoreductase"/>
    <property type="match status" value="1"/>
</dbReference>
<protein>
    <submittedName>
        <fullName evidence="3">MBL fold metallo-hydrolase</fullName>
    </submittedName>
</protein>
<dbReference type="EMBL" id="JBHTKB010000002">
    <property type="protein sequence ID" value="MFD0914273.1"/>
    <property type="molecule type" value="Genomic_DNA"/>
</dbReference>
<keyword evidence="1" id="KW-0732">Signal</keyword>
<dbReference type="InterPro" id="IPR036866">
    <property type="entry name" value="RibonucZ/Hydroxyglut_hydro"/>
</dbReference>
<dbReference type="Pfam" id="PF12706">
    <property type="entry name" value="Lactamase_B_2"/>
    <property type="match status" value="1"/>
</dbReference>
<dbReference type="RefSeq" id="WP_379057884.1">
    <property type="nucleotide sequence ID" value="NZ_JBHTKB010000002.1"/>
</dbReference>